<dbReference type="PANTHER" id="PTHR47992">
    <property type="entry name" value="PROTEIN PHOSPHATASE"/>
    <property type="match status" value="1"/>
</dbReference>
<protein>
    <submittedName>
        <fullName evidence="2">Protein phosphatase 2C domain-containing protein</fullName>
    </submittedName>
</protein>
<gene>
    <name evidence="2" type="ORF">RPE78_14395</name>
</gene>
<organism evidence="2 3">
    <name type="scientific">Thioclava litoralis</name>
    <dbReference type="NCBI Taxonomy" id="3076557"/>
    <lineage>
        <taxon>Bacteria</taxon>
        <taxon>Pseudomonadati</taxon>
        <taxon>Pseudomonadota</taxon>
        <taxon>Alphaproteobacteria</taxon>
        <taxon>Rhodobacterales</taxon>
        <taxon>Paracoccaceae</taxon>
        <taxon>Thioclava</taxon>
    </lineage>
</organism>
<accession>A0ABZ1E413</accession>
<dbReference type="InterPro" id="IPR036457">
    <property type="entry name" value="PPM-type-like_dom_sf"/>
</dbReference>
<name>A0ABZ1E413_9RHOB</name>
<dbReference type="SMART" id="SM00331">
    <property type="entry name" value="PP2C_SIG"/>
    <property type="match status" value="1"/>
</dbReference>
<evidence type="ECO:0000313" key="3">
    <source>
        <dbReference type="Proteomes" id="UP001623290"/>
    </source>
</evidence>
<keyword evidence="3" id="KW-1185">Reference proteome</keyword>
<dbReference type="SUPFAM" id="SSF81606">
    <property type="entry name" value="PP2C-like"/>
    <property type="match status" value="1"/>
</dbReference>
<reference evidence="2 3" key="1">
    <citation type="submission" date="2023-09" db="EMBL/GenBank/DDBJ databases">
        <title>Thioclava shenzhenensis sp. nov., a multidrug resistant bacteria-antagonizing species isolated from coastal seawater.</title>
        <authorList>
            <person name="Long M."/>
        </authorList>
    </citation>
    <scope>NUCLEOTIDE SEQUENCE [LARGE SCALE GENOMIC DNA]</scope>
    <source>
        <strain evidence="2 3">FTW29</strain>
        <plasmid evidence="2 3">unnamed1</plasmid>
    </source>
</reference>
<dbReference type="InterPro" id="IPR001932">
    <property type="entry name" value="PPM-type_phosphatase-like_dom"/>
</dbReference>
<keyword evidence="2" id="KW-0614">Plasmid</keyword>
<dbReference type="RefSeq" id="WP_330647212.1">
    <property type="nucleotide sequence ID" value="NZ_CP135444.1"/>
</dbReference>
<dbReference type="PROSITE" id="PS51746">
    <property type="entry name" value="PPM_2"/>
    <property type="match status" value="1"/>
</dbReference>
<evidence type="ECO:0000313" key="2">
    <source>
        <dbReference type="EMBL" id="WRY35440.1"/>
    </source>
</evidence>
<evidence type="ECO:0000259" key="1">
    <source>
        <dbReference type="PROSITE" id="PS51746"/>
    </source>
</evidence>
<sequence>MDGFFSNGVFCFETGAATDVGCRRSINEDSLICRPEFGLWTVADGMGGHAAGDYASGMIVQELGSVGVAASEQDLQARYMERLVRANQAIRSHAVKLGGQTIGSTVVSLLVQGEDWFVVWSGDSRAYLMREGHLVQQSRDHTELQAMLDGGQLRPEDARSYPRKNVITRAIGVTAEPQCDIVSGKLRAGDLFVLCSDGLMEHMADREIAAIVRDYPPQAACNQLIRETLARGARDNVTVVVISCSPTMFDETTQPV</sequence>
<dbReference type="Gene3D" id="3.60.40.10">
    <property type="entry name" value="PPM-type phosphatase domain"/>
    <property type="match status" value="1"/>
</dbReference>
<dbReference type="Proteomes" id="UP001623290">
    <property type="component" value="Plasmid unnamed1"/>
</dbReference>
<feature type="domain" description="PPM-type phosphatase" evidence="1">
    <location>
        <begin position="13"/>
        <end position="244"/>
    </location>
</feature>
<dbReference type="CDD" id="cd00143">
    <property type="entry name" value="PP2Cc"/>
    <property type="match status" value="1"/>
</dbReference>
<dbReference type="SMART" id="SM00332">
    <property type="entry name" value="PP2Cc"/>
    <property type="match status" value="1"/>
</dbReference>
<dbReference type="InterPro" id="IPR015655">
    <property type="entry name" value="PP2C"/>
</dbReference>
<dbReference type="EMBL" id="CP135444">
    <property type="protein sequence ID" value="WRY35440.1"/>
    <property type="molecule type" value="Genomic_DNA"/>
</dbReference>
<dbReference type="Pfam" id="PF13672">
    <property type="entry name" value="PP2C_2"/>
    <property type="match status" value="1"/>
</dbReference>
<geneLocation type="plasmid" evidence="2 3">
    <name>unnamed1</name>
</geneLocation>
<proteinExistence type="predicted"/>